<dbReference type="GO" id="GO:0003690">
    <property type="term" value="F:double-stranded DNA binding"/>
    <property type="evidence" value="ECO:0007669"/>
    <property type="project" value="TreeGrafter"/>
</dbReference>
<evidence type="ECO:0000313" key="1">
    <source>
        <dbReference type="EMBL" id="KOC60769.1"/>
    </source>
</evidence>
<sequence>MDKWVPHELSDNRRMLRSSICSSHMLRNIEDSFLDSIATCDEKWVLYDNRKRPGQSILTKHLDTFGNLKHIRRK</sequence>
<dbReference type="GO" id="GO:0035861">
    <property type="term" value="C:site of double-strand break"/>
    <property type="evidence" value="ECO:0007669"/>
    <property type="project" value="TreeGrafter"/>
</dbReference>
<dbReference type="GO" id="GO:0042800">
    <property type="term" value="F:histone H3K4 methyltransferase activity"/>
    <property type="evidence" value="ECO:0007669"/>
    <property type="project" value="TreeGrafter"/>
</dbReference>
<dbReference type="EMBL" id="KQ414790">
    <property type="protein sequence ID" value="KOC60769.1"/>
    <property type="molecule type" value="Genomic_DNA"/>
</dbReference>
<keyword evidence="1" id="KW-0808">Transferase</keyword>
<dbReference type="GO" id="GO:0044547">
    <property type="term" value="F:DNA topoisomerase binding"/>
    <property type="evidence" value="ECO:0007669"/>
    <property type="project" value="TreeGrafter"/>
</dbReference>
<gene>
    <name evidence="1" type="ORF">WH47_06915</name>
</gene>
<name>A0A0L7QQD1_9HYME</name>
<dbReference type="Gene3D" id="3.30.420.10">
    <property type="entry name" value="Ribonuclease H-like superfamily/Ribonuclease H"/>
    <property type="match status" value="1"/>
</dbReference>
<dbReference type="STRING" id="597456.A0A0L7QQD1"/>
<dbReference type="GO" id="GO:0005634">
    <property type="term" value="C:nucleus"/>
    <property type="evidence" value="ECO:0007669"/>
    <property type="project" value="TreeGrafter"/>
</dbReference>
<reference evidence="1 2" key="1">
    <citation type="submission" date="2015-07" db="EMBL/GenBank/DDBJ databases">
        <title>The genome of Habropoda laboriosa.</title>
        <authorList>
            <person name="Pan H."/>
            <person name="Kapheim K."/>
        </authorList>
    </citation>
    <scope>NUCLEOTIDE SEQUENCE [LARGE SCALE GENOMIC DNA]</scope>
    <source>
        <strain evidence="1">0110345459</strain>
    </source>
</reference>
<dbReference type="GO" id="GO:0032259">
    <property type="term" value="P:methylation"/>
    <property type="evidence" value="ECO:0007669"/>
    <property type="project" value="UniProtKB-KW"/>
</dbReference>
<dbReference type="InterPro" id="IPR052709">
    <property type="entry name" value="Transposase-MT_Hybrid"/>
</dbReference>
<keyword evidence="1" id="KW-0489">Methyltransferase</keyword>
<organism evidence="1 2">
    <name type="scientific">Habropoda laboriosa</name>
    <dbReference type="NCBI Taxonomy" id="597456"/>
    <lineage>
        <taxon>Eukaryota</taxon>
        <taxon>Metazoa</taxon>
        <taxon>Ecdysozoa</taxon>
        <taxon>Arthropoda</taxon>
        <taxon>Hexapoda</taxon>
        <taxon>Insecta</taxon>
        <taxon>Pterygota</taxon>
        <taxon>Neoptera</taxon>
        <taxon>Endopterygota</taxon>
        <taxon>Hymenoptera</taxon>
        <taxon>Apocrita</taxon>
        <taxon>Aculeata</taxon>
        <taxon>Apoidea</taxon>
        <taxon>Anthophila</taxon>
        <taxon>Apidae</taxon>
        <taxon>Habropoda</taxon>
    </lineage>
</organism>
<dbReference type="GO" id="GO:0003697">
    <property type="term" value="F:single-stranded DNA binding"/>
    <property type="evidence" value="ECO:0007669"/>
    <property type="project" value="TreeGrafter"/>
</dbReference>
<dbReference type="GO" id="GO:0015074">
    <property type="term" value="P:DNA integration"/>
    <property type="evidence" value="ECO:0007669"/>
    <property type="project" value="TreeGrafter"/>
</dbReference>
<dbReference type="GO" id="GO:0006303">
    <property type="term" value="P:double-strand break repair via nonhomologous end joining"/>
    <property type="evidence" value="ECO:0007669"/>
    <property type="project" value="TreeGrafter"/>
</dbReference>
<protein>
    <submittedName>
        <fullName evidence="1">Histone-lysine N-methyltransferase SETMAR</fullName>
    </submittedName>
</protein>
<evidence type="ECO:0000313" key="2">
    <source>
        <dbReference type="Proteomes" id="UP000053825"/>
    </source>
</evidence>
<dbReference type="PANTHER" id="PTHR46060">
    <property type="entry name" value="MARINER MOS1 TRANSPOSASE-LIKE PROTEIN"/>
    <property type="match status" value="1"/>
</dbReference>
<dbReference type="InterPro" id="IPR036397">
    <property type="entry name" value="RNaseH_sf"/>
</dbReference>
<proteinExistence type="predicted"/>
<dbReference type="GO" id="GO:0000014">
    <property type="term" value="F:single-stranded DNA endodeoxyribonuclease activity"/>
    <property type="evidence" value="ECO:0007669"/>
    <property type="project" value="TreeGrafter"/>
</dbReference>
<keyword evidence="2" id="KW-1185">Reference proteome</keyword>
<dbReference type="GO" id="GO:0044774">
    <property type="term" value="P:mitotic DNA integrity checkpoint signaling"/>
    <property type="evidence" value="ECO:0007669"/>
    <property type="project" value="TreeGrafter"/>
</dbReference>
<dbReference type="Proteomes" id="UP000053825">
    <property type="component" value="Unassembled WGS sequence"/>
</dbReference>
<accession>A0A0L7QQD1</accession>
<dbReference type="AlphaFoldDB" id="A0A0L7QQD1"/>
<dbReference type="GO" id="GO:0031297">
    <property type="term" value="P:replication fork processing"/>
    <property type="evidence" value="ECO:0007669"/>
    <property type="project" value="TreeGrafter"/>
</dbReference>
<dbReference type="GO" id="GO:0046975">
    <property type="term" value="F:histone H3K36 methyltransferase activity"/>
    <property type="evidence" value="ECO:0007669"/>
    <property type="project" value="TreeGrafter"/>
</dbReference>
<dbReference type="GO" id="GO:0000793">
    <property type="term" value="C:condensed chromosome"/>
    <property type="evidence" value="ECO:0007669"/>
    <property type="project" value="TreeGrafter"/>
</dbReference>
<dbReference type="GO" id="GO:0000729">
    <property type="term" value="P:DNA double-strand break processing"/>
    <property type="evidence" value="ECO:0007669"/>
    <property type="project" value="TreeGrafter"/>
</dbReference>
<dbReference type="PANTHER" id="PTHR46060:SF2">
    <property type="entry name" value="HISTONE-LYSINE N-METHYLTRANSFERASE SETMAR"/>
    <property type="match status" value="1"/>
</dbReference>